<reference evidence="2" key="1">
    <citation type="submission" date="2020-03" db="EMBL/GenBank/DDBJ databases">
        <title>Hybrid Assembly of Korean Phytophthora infestans isolates.</title>
        <authorList>
            <person name="Prokchorchik M."/>
            <person name="Lee Y."/>
            <person name="Seo J."/>
            <person name="Cho J.-H."/>
            <person name="Park Y.-E."/>
            <person name="Jang D.-C."/>
            <person name="Im J.-S."/>
            <person name="Choi J.-G."/>
            <person name="Park H.-J."/>
            <person name="Lee G.-B."/>
            <person name="Lee Y.-G."/>
            <person name="Hong S.-Y."/>
            <person name="Cho K."/>
            <person name="Sohn K.H."/>
        </authorList>
    </citation>
    <scope>NUCLEOTIDE SEQUENCE</scope>
    <source>
        <strain evidence="2">KR_2_A2</strain>
    </source>
</reference>
<gene>
    <name evidence="2" type="ORF">GN958_ATG23005</name>
</gene>
<comment type="caution">
    <text evidence="2">The sequence shown here is derived from an EMBL/GenBank/DDBJ whole genome shotgun (WGS) entry which is preliminary data.</text>
</comment>
<evidence type="ECO:0000313" key="3">
    <source>
        <dbReference type="Proteomes" id="UP000704712"/>
    </source>
</evidence>
<dbReference type="AlphaFoldDB" id="A0A8S9TMF6"/>
<feature type="non-terminal residue" evidence="2">
    <location>
        <position position="1"/>
    </location>
</feature>
<feature type="region of interest" description="Disordered" evidence="1">
    <location>
        <begin position="64"/>
        <end position="117"/>
    </location>
</feature>
<dbReference type="Proteomes" id="UP000704712">
    <property type="component" value="Unassembled WGS sequence"/>
</dbReference>
<dbReference type="EMBL" id="JAACNO010003221">
    <property type="protein sequence ID" value="KAF4127774.1"/>
    <property type="molecule type" value="Genomic_DNA"/>
</dbReference>
<organism evidence="2 3">
    <name type="scientific">Phytophthora infestans</name>
    <name type="common">Potato late blight agent</name>
    <name type="synonym">Botrytis infestans</name>
    <dbReference type="NCBI Taxonomy" id="4787"/>
    <lineage>
        <taxon>Eukaryota</taxon>
        <taxon>Sar</taxon>
        <taxon>Stramenopiles</taxon>
        <taxon>Oomycota</taxon>
        <taxon>Peronosporomycetes</taxon>
        <taxon>Peronosporales</taxon>
        <taxon>Peronosporaceae</taxon>
        <taxon>Phytophthora</taxon>
    </lineage>
</organism>
<feature type="region of interest" description="Disordered" evidence="1">
    <location>
        <begin position="17"/>
        <end position="44"/>
    </location>
</feature>
<evidence type="ECO:0000256" key="1">
    <source>
        <dbReference type="SAM" id="MobiDB-lite"/>
    </source>
</evidence>
<feature type="non-terminal residue" evidence="2">
    <location>
        <position position="117"/>
    </location>
</feature>
<accession>A0A8S9TMF6</accession>
<evidence type="ECO:0000313" key="2">
    <source>
        <dbReference type="EMBL" id="KAF4127774.1"/>
    </source>
</evidence>
<name>A0A8S9TMF6_PHYIN</name>
<proteinExistence type="predicted"/>
<sequence length="117" mass="12203">NYLPDIEAATAHKIAASRGVATENDAGVTRVEPQPPQRPWLPESRMTCQPARRSLETSAVFRSSPLCAPRGPSSASSLIATSPHVGDASLETEDAGLPSSPEVVDDDASVASAEVHT</sequence>
<protein>
    <submittedName>
        <fullName evidence="2">Uncharacterized protein</fullName>
    </submittedName>
</protein>